<keyword evidence="2" id="KW-1185">Reference proteome</keyword>
<dbReference type="OrthoDB" id="47702at2"/>
<name>B7IGM9_THEAB</name>
<dbReference type="AlphaFoldDB" id="B7IGM9"/>
<gene>
    <name evidence="1" type="ordered locus">THA_781</name>
</gene>
<evidence type="ECO:0000313" key="1">
    <source>
        <dbReference type="EMBL" id="ACJ75243.1"/>
    </source>
</evidence>
<proteinExistence type="predicted"/>
<evidence type="ECO:0008006" key="3">
    <source>
        <dbReference type="Google" id="ProtNLM"/>
    </source>
</evidence>
<organism evidence="1 2">
    <name type="scientific">Thermosipho africanus (strain TCF52B)</name>
    <dbReference type="NCBI Taxonomy" id="484019"/>
    <lineage>
        <taxon>Bacteria</taxon>
        <taxon>Thermotogati</taxon>
        <taxon>Thermotogota</taxon>
        <taxon>Thermotogae</taxon>
        <taxon>Thermotogales</taxon>
        <taxon>Fervidobacteriaceae</taxon>
        <taxon>Thermosipho</taxon>
    </lineage>
</organism>
<sequence length="210" mass="24693">MKKLITIILISISIFSFSMKFGFSTSQGVWFSEKIENFRIRIGYPYSQFGLIVPSEFLDYGINIGYLLNNSNSLLEVFFDTSINNFYFKSFVKTSFHAPENYDETTETGRIYVGMAPAYYFTKNIRLDFNFEYSAVYLYYDPGSETGFPSIFNTEDIFRYNIELLVSYFMKDIRIFLGMSFKYRWIDYLSLPLFNDQLVSFGIEVEVNGY</sequence>
<dbReference type="eggNOG" id="ENOG502ZIT1">
    <property type="taxonomic scope" value="Bacteria"/>
</dbReference>
<accession>B7IGM9</accession>
<protein>
    <recommendedName>
        <fullName evidence="3">Outer membrane protein beta-barrel domain-containing protein</fullName>
    </recommendedName>
</protein>
<dbReference type="Proteomes" id="UP000002453">
    <property type="component" value="Chromosome"/>
</dbReference>
<reference evidence="1 2" key="1">
    <citation type="journal article" date="2009" name="J. Bacteriol.">
        <title>The genome of Thermosipho africanus TCF52B: lateral genetic connections to the Firmicutes and Archaea.</title>
        <authorList>
            <person name="Nesboe C.L."/>
            <person name="Bapteste E."/>
            <person name="Curtis B."/>
            <person name="Dahle H."/>
            <person name="Lopez P."/>
            <person name="Macleod D."/>
            <person name="Dlutek M."/>
            <person name="Bowman S."/>
            <person name="Zhaxybayeva O."/>
            <person name="Birkeland N.-K."/>
            <person name="Doolittle W.F."/>
        </authorList>
    </citation>
    <scope>NUCLEOTIDE SEQUENCE [LARGE SCALE GENOMIC DNA]</scope>
    <source>
        <strain evidence="1 2">TCF52B</strain>
    </source>
</reference>
<dbReference type="KEGG" id="taf:THA_781"/>
<dbReference type="EMBL" id="CP001185">
    <property type="protein sequence ID" value="ACJ75243.1"/>
    <property type="molecule type" value="Genomic_DNA"/>
</dbReference>
<dbReference type="STRING" id="484019.THA_781"/>
<evidence type="ECO:0000313" key="2">
    <source>
        <dbReference type="Proteomes" id="UP000002453"/>
    </source>
</evidence>
<dbReference type="RefSeq" id="WP_004100347.1">
    <property type="nucleotide sequence ID" value="NC_011653.1"/>
</dbReference>
<dbReference type="HOGENOM" id="CLU_1309602_0_0_0"/>